<evidence type="ECO:0000313" key="1">
    <source>
        <dbReference type="EMBL" id="MBC1511165.1"/>
    </source>
</evidence>
<dbReference type="RefSeq" id="WP_185348425.1">
    <property type="nucleotide sequence ID" value="NZ_JAASTV010000020.1"/>
</dbReference>
<dbReference type="EMBL" id="JAASUB010000025">
    <property type="protein sequence ID" value="MBC1511165.1"/>
    <property type="molecule type" value="Genomic_DNA"/>
</dbReference>
<dbReference type="Proteomes" id="UP000587800">
    <property type="component" value="Unassembled WGS sequence"/>
</dbReference>
<comment type="caution">
    <text evidence="1">The sequence shown here is derived from an EMBL/GenBank/DDBJ whole genome shotgun (WGS) entry which is preliminary data.</text>
</comment>
<reference evidence="1 2" key="1">
    <citation type="submission" date="2020-03" db="EMBL/GenBank/DDBJ databases">
        <title>Soil Listeria distribution.</title>
        <authorList>
            <person name="Liao J."/>
            <person name="Wiedmann M."/>
        </authorList>
    </citation>
    <scope>NUCLEOTIDE SEQUENCE [LARGE SCALE GENOMIC DNA]</scope>
    <source>
        <strain evidence="1 2">FSL L7-1515</strain>
    </source>
</reference>
<accession>A0ABR6SZS5</accession>
<protein>
    <submittedName>
        <fullName evidence="1">Uncharacterized protein</fullName>
    </submittedName>
</protein>
<name>A0ABR6SZS5_9LIST</name>
<keyword evidence="2" id="KW-1185">Reference proteome</keyword>
<proteinExistence type="predicted"/>
<gene>
    <name evidence="1" type="ORF">HCJ59_14890</name>
</gene>
<organism evidence="1 2">
    <name type="scientific">Listeria immobilis</name>
    <dbReference type="NCBI Taxonomy" id="2713502"/>
    <lineage>
        <taxon>Bacteria</taxon>
        <taxon>Bacillati</taxon>
        <taxon>Bacillota</taxon>
        <taxon>Bacilli</taxon>
        <taxon>Bacillales</taxon>
        <taxon>Listeriaceae</taxon>
        <taxon>Listeria</taxon>
    </lineage>
</organism>
<sequence>MESSRMPATPYSKHIVCINKKKQVHESRAQIYMLVELPMHCSDVKFALGFNAWIKKEPTSQVILKAKKTEIVKPLFLEDIQEFRVIKKLKKENIYVLELTKTQQSRFIQMIQTIAN</sequence>
<evidence type="ECO:0000313" key="2">
    <source>
        <dbReference type="Proteomes" id="UP000587800"/>
    </source>
</evidence>